<feature type="domain" description="Baseplate J-like central" evidence="3">
    <location>
        <begin position="196"/>
        <end position="258"/>
    </location>
</feature>
<dbReference type="InterPro" id="IPR058531">
    <property type="entry name" value="Baseplate_J_M"/>
</dbReference>
<feature type="domain" description="Baseplate protein J-like barrel" evidence="2">
    <location>
        <begin position="91"/>
        <end position="155"/>
    </location>
</feature>
<dbReference type="EMBL" id="JALDYZ010000016">
    <property type="protein sequence ID" value="MDI7924607.1"/>
    <property type="molecule type" value="Genomic_DNA"/>
</dbReference>
<reference evidence="5" key="1">
    <citation type="submission" date="2022-03" db="EMBL/GenBank/DDBJ databases">
        <title>Fererhizobium litorale gen. nov., sp. nov., isolated from sandy sediments of the Sea of Japan seashore.</title>
        <authorList>
            <person name="Romanenko L."/>
            <person name="Kurilenko V."/>
            <person name="Otstavnykh N."/>
            <person name="Svetashev V."/>
            <person name="Tekutyeva L."/>
            <person name="Isaeva M."/>
            <person name="Mikhailov V."/>
        </authorList>
    </citation>
    <scope>NUCLEOTIDE SEQUENCE</scope>
    <source>
        <strain evidence="5">KMM 9576</strain>
    </source>
</reference>
<dbReference type="Proteomes" id="UP001161580">
    <property type="component" value="Unassembled WGS sequence"/>
</dbReference>
<dbReference type="Pfam" id="PF26078">
    <property type="entry name" value="Baseplate_J_M"/>
    <property type="match status" value="1"/>
</dbReference>
<evidence type="ECO:0000256" key="1">
    <source>
        <dbReference type="ARBA" id="ARBA00038087"/>
    </source>
</evidence>
<dbReference type="InterPro" id="IPR058530">
    <property type="entry name" value="Baseplate_J-like_C"/>
</dbReference>
<dbReference type="Pfam" id="PF26079">
    <property type="entry name" value="Baseplate_J_C"/>
    <property type="match status" value="1"/>
</dbReference>
<dbReference type="PANTHER" id="PTHR37829:SF3">
    <property type="entry name" value="PROTEIN JAYE-RELATED"/>
    <property type="match status" value="1"/>
</dbReference>
<dbReference type="Pfam" id="PF04865">
    <property type="entry name" value="Baseplate_J"/>
    <property type="match status" value="1"/>
</dbReference>
<comment type="similarity">
    <text evidence="1">Belongs to the Mu gp47/PBSX XkdT family.</text>
</comment>
<dbReference type="InterPro" id="IPR006949">
    <property type="entry name" value="Barrel_Baseplate_J-like"/>
</dbReference>
<keyword evidence="6" id="KW-1185">Reference proteome</keyword>
<name>A0AAE3QEX4_9HYPH</name>
<evidence type="ECO:0000259" key="2">
    <source>
        <dbReference type="Pfam" id="PF04865"/>
    </source>
</evidence>
<proteinExistence type="inferred from homology"/>
<accession>A0AAE3QEX4</accession>
<dbReference type="RefSeq" id="WP_311794677.1">
    <property type="nucleotide sequence ID" value="NZ_JALDYZ010000016.1"/>
</dbReference>
<evidence type="ECO:0000259" key="4">
    <source>
        <dbReference type="Pfam" id="PF26079"/>
    </source>
</evidence>
<dbReference type="AlphaFoldDB" id="A0AAE3QEX4"/>
<protein>
    <submittedName>
        <fullName evidence="5">Baseplate J/gp47 family protein</fullName>
    </submittedName>
</protein>
<comment type="caution">
    <text evidence="5">The sequence shown here is derived from an EMBL/GenBank/DDBJ whole genome shotgun (WGS) entry which is preliminary data.</text>
</comment>
<sequence>MAWQIRSLGDASARIRGTFRQYIPGTDSALKNNFVTVVAKVLAALSHEFELRMAYLARQLFVTTATGQFLALHASDVGIYRKVASPASGSITGKANANMTFPAGIRFTSGNIIYVTSAPASASPSGDIAFLVTSDARGAATNRDADGVMTLADPVLYPDIEVSFLVGPDGLGGGADIEDDDSLRARTLHRKRNPPGGGRLTDYEGIALSVPGVTKAWAFRQPLAPGFIAVYFLFAGRPNLIPSPGDVVSVQAAIDAARLIRIDDSVAVAPTPLPVDLVINGLNGDTAETRAAIEAAVSAMLVERCRPGIAGDVFMVSRSWISEAISTVTGEGRHVLAAPADDVMMTNGQFPVLGTVTYGA</sequence>
<dbReference type="InterPro" id="IPR052399">
    <property type="entry name" value="Phage_Baseplate_Assmbl_Protein"/>
</dbReference>
<evidence type="ECO:0000313" key="5">
    <source>
        <dbReference type="EMBL" id="MDI7924607.1"/>
    </source>
</evidence>
<gene>
    <name evidence="5" type="ORF">MRS75_21315</name>
</gene>
<evidence type="ECO:0000259" key="3">
    <source>
        <dbReference type="Pfam" id="PF26078"/>
    </source>
</evidence>
<feature type="domain" description="Baseplate J-like C-terminal" evidence="4">
    <location>
        <begin position="285"/>
        <end position="358"/>
    </location>
</feature>
<dbReference type="PANTHER" id="PTHR37829">
    <property type="entry name" value="PHAGE-LIKE ELEMENT PBSX PROTEIN XKDT"/>
    <property type="match status" value="1"/>
</dbReference>
<evidence type="ECO:0000313" key="6">
    <source>
        <dbReference type="Proteomes" id="UP001161580"/>
    </source>
</evidence>
<organism evidence="5 6">
    <name type="scientific">Ferirhizobium litorale</name>
    <dbReference type="NCBI Taxonomy" id="2927786"/>
    <lineage>
        <taxon>Bacteria</taxon>
        <taxon>Pseudomonadati</taxon>
        <taxon>Pseudomonadota</taxon>
        <taxon>Alphaproteobacteria</taxon>
        <taxon>Hyphomicrobiales</taxon>
        <taxon>Rhizobiaceae</taxon>
        <taxon>Ferirhizobium</taxon>
    </lineage>
</organism>